<keyword evidence="6 10" id="KW-0378">Hydrolase</keyword>
<evidence type="ECO:0000256" key="11">
    <source>
        <dbReference type="SAM" id="Phobius"/>
    </source>
</evidence>
<feature type="transmembrane region" description="Helical" evidence="11">
    <location>
        <begin position="363"/>
        <end position="384"/>
    </location>
</feature>
<feature type="active site" description="Charge relay system" evidence="10">
    <location>
        <position position="108"/>
    </location>
</feature>
<dbReference type="PANTHER" id="PTHR43806">
    <property type="entry name" value="PEPTIDASE S8"/>
    <property type="match status" value="1"/>
</dbReference>
<evidence type="ECO:0000256" key="5">
    <source>
        <dbReference type="ARBA" id="ARBA00022692"/>
    </source>
</evidence>
<comment type="similarity">
    <text evidence="2 10">Belongs to the peptidase S8 family.</text>
</comment>
<accession>A0A8J3QMI6</accession>
<keyword evidence="7 10" id="KW-0720">Serine protease</keyword>
<evidence type="ECO:0000256" key="9">
    <source>
        <dbReference type="ARBA" id="ARBA00023136"/>
    </source>
</evidence>
<dbReference type="GO" id="GO:0006508">
    <property type="term" value="P:proteolysis"/>
    <property type="evidence" value="ECO:0007669"/>
    <property type="project" value="UniProtKB-KW"/>
</dbReference>
<dbReference type="GO" id="GO:0005886">
    <property type="term" value="C:plasma membrane"/>
    <property type="evidence" value="ECO:0007669"/>
    <property type="project" value="UniProtKB-SubCell"/>
</dbReference>
<dbReference type="Proteomes" id="UP000642748">
    <property type="component" value="Unassembled WGS sequence"/>
</dbReference>
<evidence type="ECO:0000256" key="3">
    <source>
        <dbReference type="ARBA" id="ARBA00022475"/>
    </source>
</evidence>
<reference evidence="14" key="1">
    <citation type="submission" date="2021-01" db="EMBL/GenBank/DDBJ databases">
        <title>Whole genome shotgun sequence of Rugosimonospora africana NBRC 104875.</title>
        <authorList>
            <person name="Komaki H."/>
            <person name="Tamura T."/>
        </authorList>
    </citation>
    <scope>NUCLEOTIDE SEQUENCE</scope>
    <source>
        <strain evidence="14">NBRC 104875</strain>
    </source>
</reference>
<feature type="signal peptide" evidence="12">
    <location>
        <begin position="1"/>
        <end position="27"/>
    </location>
</feature>
<dbReference type="PROSITE" id="PS51892">
    <property type="entry name" value="SUBTILASE"/>
    <property type="match status" value="1"/>
</dbReference>
<feature type="active site" description="Charge relay system" evidence="10">
    <location>
        <position position="274"/>
    </location>
</feature>
<keyword evidence="8 11" id="KW-1133">Transmembrane helix</keyword>
<evidence type="ECO:0000313" key="14">
    <source>
        <dbReference type="EMBL" id="GIH12425.1"/>
    </source>
</evidence>
<evidence type="ECO:0000256" key="2">
    <source>
        <dbReference type="ARBA" id="ARBA00011073"/>
    </source>
</evidence>
<evidence type="ECO:0000256" key="12">
    <source>
        <dbReference type="SAM" id="SignalP"/>
    </source>
</evidence>
<dbReference type="GO" id="GO:0004252">
    <property type="term" value="F:serine-type endopeptidase activity"/>
    <property type="evidence" value="ECO:0007669"/>
    <property type="project" value="UniProtKB-UniRule"/>
</dbReference>
<dbReference type="PRINTS" id="PR00723">
    <property type="entry name" value="SUBTILISIN"/>
</dbReference>
<protein>
    <submittedName>
        <fullName evidence="14">Type VII secretion-associated serine protease</fullName>
    </submittedName>
</protein>
<dbReference type="Gene3D" id="3.40.50.200">
    <property type="entry name" value="Peptidase S8/S53 domain"/>
    <property type="match status" value="1"/>
</dbReference>
<evidence type="ECO:0000256" key="10">
    <source>
        <dbReference type="PROSITE-ProRule" id="PRU01240"/>
    </source>
</evidence>
<keyword evidence="5 11" id="KW-0812">Transmembrane</keyword>
<dbReference type="InterPro" id="IPR000209">
    <property type="entry name" value="Peptidase_S8/S53_dom"/>
</dbReference>
<sequence length="397" mass="39316">MRRIVAPLVAVMTLFVAFVTPARSAEAAPACAGTPSGVPAAGSPQAGVPWAEQRYQPQRLSGIADGTGVVVAVLDSGVDGTSPLLHGRVLPGTDELGSGDGRLDCVGHGTAVASIIAASGSGDGFAGLAPRARILPVRVTEQEIVGGTVTGRPGTVAGLAGALRWAVAHGARVLNVSLVVYQDTAVLRSAVADALAHDVVVVAAAGNGHSRGSGPDRVPYPAGYPGVLGVGAVGPDGQRLSESPIGPFVDVVAPGGSVVAAGEGKSLASYNGTSFATPFVSATAALIRQRDPGLPAAEVSARILATADPVPDGRPSGGYGYGVVNPYRAVTESPDAAGPASAPVPARVAPRPVATPAPVRGRAVALALAGAGLVALVVLAATIVPRASRRRWRPGRG</sequence>
<evidence type="ECO:0000313" key="15">
    <source>
        <dbReference type="Proteomes" id="UP000642748"/>
    </source>
</evidence>
<feature type="domain" description="Peptidase S8/S53" evidence="13">
    <location>
        <begin position="66"/>
        <end position="322"/>
    </location>
</feature>
<dbReference type="InterPro" id="IPR015500">
    <property type="entry name" value="Peptidase_S8_subtilisin-rel"/>
</dbReference>
<evidence type="ECO:0000256" key="7">
    <source>
        <dbReference type="ARBA" id="ARBA00022825"/>
    </source>
</evidence>
<dbReference type="PROSITE" id="PS00137">
    <property type="entry name" value="SUBTILASE_HIS"/>
    <property type="match status" value="1"/>
</dbReference>
<dbReference type="PROSITE" id="PS00138">
    <property type="entry name" value="SUBTILASE_SER"/>
    <property type="match status" value="1"/>
</dbReference>
<dbReference type="Pfam" id="PF00082">
    <property type="entry name" value="Peptidase_S8"/>
    <property type="match status" value="1"/>
</dbReference>
<keyword evidence="15" id="KW-1185">Reference proteome</keyword>
<evidence type="ECO:0000256" key="8">
    <source>
        <dbReference type="ARBA" id="ARBA00022989"/>
    </source>
</evidence>
<organism evidence="14 15">
    <name type="scientific">Rugosimonospora africana</name>
    <dbReference type="NCBI Taxonomy" id="556532"/>
    <lineage>
        <taxon>Bacteria</taxon>
        <taxon>Bacillati</taxon>
        <taxon>Actinomycetota</taxon>
        <taxon>Actinomycetes</taxon>
        <taxon>Micromonosporales</taxon>
        <taxon>Micromonosporaceae</taxon>
        <taxon>Rugosimonospora</taxon>
    </lineage>
</organism>
<evidence type="ECO:0000256" key="1">
    <source>
        <dbReference type="ARBA" id="ARBA00004162"/>
    </source>
</evidence>
<dbReference type="NCBIfam" id="TIGR03921">
    <property type="entry name" value="T7SS_mycosin"/>
    <property type="match status" value="1"/>
</dbReference>
<dbReference type="InterPro" id="IPR023828">
    <property type="entry name" value="Peptidase_S8_Ser-AS"/>
</dbReference>
<feature type="chain" id="PRO_5035281368" evidence="12">
    <location>
        <begin position="28"/>
        <end position="397"/>
    </location>
</feature>
<comment type="caution">
    <text evidence="14">The sequence shown here is derived from an EMBL/GenBank/DDBJ whole genome shotgun (WGS) entry which is preliminary data.</text>
</comment>
<dbReference type="InterPro" id="IPR036852">
    <property type="entry name" value="Peptidase_S8/S53_dom_sf"/>
</dbReference>
<evidence type="ECO:0000256" key="4">
    <source>
        <dbReference type="ARBA" id="ARBA00022670"/>
    </source>
</evidence>
<dbReference type="EMBL" id="BONZ01000006">
    <property type="protein sequence ID" value="GIH12425.1"/>
    <property type="molecule type" value="Genomic_DNA"/>
</dbReference>
<dbReference type="InterPro" id="IPR022398">
    <property type="entry name" value="Peptidase_S8_His-AS"/>
</dbReference>
<evidence type="ECO:0000256" key="6">
    <source>
        <dbReference type="ARBA" id="ARBA00022801"/>
    </source>
</evidence>
<evidence type="ECO:0000259" key="13">
    <source>
        <dbReference type="Pfam" id="PF00082"/>
    </source>
</evidence>
<keyword evidence="12" id="KW-0732">Signal</keyword>
<gene>
    <name evidence="14" type="ORF">Raf01_05970</name>
</gene>
<dbReference type="InterPro" id="IPR023834">
    <property type="entry name" value="T7SS_pept_S8A_mycosin"/>
</dbReference>
<name>A0A8J3QMI6_9ACTN</name>
<dbReference type="RefSeq" id="WP_203916111.1">
    <property type="nucleotide sequence ID" value="NZ_BONZ01000006.1"/>
</dbReference>
<proteinExistence type="inferred from homology"/>
<dbReference type="AlphaFoldDB" id="A0A8J3QMI6"/>
<dbReference type="InterPro" id="IPR050131">
    <property type="entry name" value="Peptidase_S8_subtilisin-like"/>
</dbReference>
<keyword evidence="9 11" id="KW-0472">Membrane</keyword>
<dbReference type="SUPFAM" id="SSF52743">
    <property type="entry name" value="Subtilisin-like"/>
    <property type="match status" value="1"/>
</dbReference>
<keyword evidence="4 10" id="KW-0645">Protease</keyword>
<dbReference type="PANTHER" id="PTHR43806:SF11">
    <property type="entry name" value="CEREVISIN-RELATED"/>
    <property type="match status" value="1"/>
</dbReference>
<comment type="subcellular location">
    <subcellularLocation>
        <location evidence="1">Cell membrane</location>
        <topology evidence="1">Single-pass membrane protein</topology>
    </subcellularLocation>
</comment>
<feature type="active site" description="Charge relay system" evidence="10">
    <location>
        <position position="75"/>
    </location>
</feature>
<keyword evidence="3" id="KW-1003">Cell membrane</keyword>